<sequence length="281" mass="29985">MTTPAPDPAHSNCVHLLNQQVHPRAHQLSRSEQPTGGLVYVAAAPRTLTWRVSPATNIVCPGTVSPARPEAKALANLPPSAEPRATSHSREHTACAHRASAALGAAFTAPPPWALCVPRQERTPTSSSQSGLRARRLLGSLFGVLFLKKNIFIYLLMGDRERGQTQEEGEAGSVRGARCGTRSRDSRTTPWAEGGAKPLRHPGIPCAASGLGSGLGTARPAAPLRPRLRSPGPHPPGPPITLRARRVTMAPPRVHRAGPRVPPAASSRRRRCSEGRSRCRM</sequence>
<evidence type="ECO:0000313" key="2">
    <source>
        <dbReference type="Proteomes" id="UP001652641"/>
    </source>
</evidence>
<evidence type="ECO:0000313" key="3">
    <source>
        <dbReference type="RefSeq" id="XP_072595525.1"/>
    </source>
</evidence>
<accession>A0ABM4YZ17</accession>
<gene>
    <name evidence="3 4" type="primary">LOC140595683</name>
</gene>
<feature type="region of interest" description="Disordered" evidence="1">
    <location>
        <begin position="163"/>
        <end position="281"/>
    </location>
</feature>
<dbReference type="Proteomes" id="UP001652641">
    <property type="component" value="Chromosome 15"/>
</dbReference>
<evidence type="ECO:0000256" key="1">
    <source>
        <dbReference type="SAM" id="MobiDB-lite"/>
    </source>
</evidence>
<feature type="compositionally biased region" description="Low complexity" evidence="1">
    <location>
        <begin position="216"/>
        <end position="231"/>
    </location>
</feature>
<dbReference type="RefSeq" id="XP_072595525.1">
    <property type="nucleotide sequence ID" value="XM_072739424.1"/>
</dbReference>
<name>A0ABM4YZ17_VULVU</name>
<organism evidence="2 3">
    <name type="scientific">Vulpes vulpes</name>
    <name type="common">Red fox</name>
    <dbReference type="NCBI Taxonomy" id="9627"/>
    <lineage>
        <taxon>Eukaryota</taxon>
        <taxon>Metazoa</taxon>
        <taxon>Chordata</taxon>
        <taxon>Craniata</taxon>
        <taxon>Vertebrata</taxon>
        <taxon>Euteleostomi</taxon>
        <taxon>Mammalia</taxon>
        <taxon>Eutheria</taxon>
        <taxon>Laurasiatheria</taxon>
        <taxon>Carnivora</taxon>
        <taxon>Caniformia</taxon>
        <taxon>Canidae</taxon>
        <taxon>Vulpes</taxon>
    </lineage>
</organism>
<dbReference type="RefSeq" id="XP_072595526.1">
    <property type="nucleotide sequence ID" value="XM_072739425.1"/>
</dbReference>
<keyword evidence="2" id="KW-1185">Reference proteome</keyword>
<evidence type="ECO:0000313" key="4">
    <source>
        <dbReference type="RefSeq" id="XP_072595526.1"/>
    </source>
</evidence>
<dbReference type="GeneID" id="140595683"/>
<proteinExistence type="predicted"/>
<reference evidence="3 4" key="1">
    <citation type="submission" date="2025-05" db="UniProtKB">
        <authorList>
            <consortium name="RefSeq"/>
        </authorList>
    </citation>
    <scope>IDENTIFICATION</scope>
    <source>
        <tissue evidence="3 4">Cell line</tissue>
    </source>
</reference>
<feature type="compositionally biased region" description="Basic and acidic residues" evidence="1">
    <location>
        <begin position="272"/>
        <end position="281"/>
    </location>
</feature>
<protein>
    <submittedName>
        <fullName evidence="3 4">Uncharacterized protein</fullName>
    </submittedName>
</protein>